<protein>
    <submittedName>
        <fullName evidence="2">Uncharacterized protein</fullName>
    </submittedName>
</protein>
<dbReference type="EMBL" id="BAABBB010000003">
    <property type="protein sequence ID" value="GAA3518705.1"/>
    <property type="molecule type" value="Genomic_DNA"/>
</dbReference>
<evidence type="ECO:0000313" key="3">
    <source>
        <dbReference type="Proteomes" id="UP001500301"/>
    </source>
</evidence>
<feature type="region of interest" description="Disordered" evidence="1">
    <location>
        <begin position="80"/>
        <end position="137"/>
    </location>
</feature>
<evidence type="ECO:0000256" key="1">
    <source>
        <dbReference type="SAM" id="MobiDB-lite"/>
    </source>
</evidence>
<feature type="compositionally biased region" description="Basic and acidic residues" evidence="1">
    <location>
        <begin position="109"/>
        <end position="123"/>
    </location>
</feature>
<dbReference type="Proteomes" id="UP001500301">
    <property type="component" value="Unassembled WGS sequence"/>
</dbReference>
<proteinExistence type="predicted"/>
<accession>A0ABP6UQW2</accession>
<keyword evidence="3" id="KW-1185">Reference proteome</keyword>
<evidence type="ECO:0000313" key="2">
    <source>
        <dbReference type="EMBL" id="GAA3518705.1"/>
    </source>
</evidence>
<organism evidence="2 3">
    <name type="scientific">Nocardioides daeguensis</name>
    <dbReference type="NCBI Taxonomy" id="908359"/>
    <lineage>
        <taxon>Bacteria</taxon>
        <taxon>Bacillati</taxon>
        <taxon>Actinomycetota</taxon>
        <taxon>Actinomycetes</taxon>
        <taxon>Propionibacteriales</taxon>
        <taxon>Nocardioidaceae</taxon>
        <taxon>Nocardioides</taxon>
    </lineage>
</organism>
<comment type="caution">
    <text evidence="2">The sequence shown here is derived from an EMBL/GenBank/DDBJ whole genome shotgun (WGS) entry which is preliminary data.</text>
</comment>
<gene>
    <name evidence="2" type="ORF">GCM10022263_03050</name>
</gene>
<reference evidence="3" key="1">
    <citation type="journal article" date="2019" name="Int. J. Syst. Evol. Microbiol.">
        <title>The Global Catalogue of Microorganisms (GCM) 10K type strain sequencing project: providing services to taxonomists for standard genome sequencing and annotation.</title>
        <authorList>
            <consortium name="The Broad Institute Genomics Platform"/>
            <consortium name="The Broad Institute Genome Sequencing Center for Infectious Disease"/>
            <person name="Wu L."/>
            <person name="Ma J."/>
        </authorList>
    </citation>
    <scope>NUCLEOTIDE SEQUENCE [LARGE SCALE GENOMIC DNA]</scope>
    <source>
        <strain evidence="3">JCM 17460</strain>
    </source>
</reference>
<name>A0ABP6UQW2_9ACTN</name>
<sequence length="137" mass="14994">MPVAFGRAGLGAHVGIGADPLGGIGFNQLLHYHPDRLTDQIHAITGTNASSSPERADWDKAIGRVSFSVSLRRFTPKIPPMAAYVTQPRRRPSNPPPQRTLLRGSRPPTSHEHPNEEHPDPRFRGSGCPRCPETSHL</sequence>